<reference evidence="1" key="2">
    <citation type="journal article" date="2015" name="Data Brief">
        <title>Shoot transcriptome of the giant reed, Arundo donax.</title>
        <authorList>
            <person name="Barrero R.A."/>
            <person name="Guerrero F.D."/>
            <person name="Moolhuijzen P."/>
            <person name="Goolsby J.A."/>
            <person name="Tidwell J."/>
            <person name="Bellgard S.E."/>
            <person name="Bellgard M.I."/>
        </authorList>
    </citation>
    <scope>NUCLEOTIDE SEQUENCE</scope>
    <source>
        <tissue evidence="1">Shoot tissue taken approximately 20 cm above the soil surface</tissue>
    </source>
</reference>
<accession>A0A0A9H1G7</accession>
<protein>
    <submittedName>
        <fullName evidence="1">Uncharacterized protein</fullName>
    </submittedName>
</protein>
<proteinExistence type="predicted"/>
<name>A0A0A9H1G7_ARUDO</name>
<organism evidence="1">
    <name type="scientific">Arundo donax</name>
    <name type="common">Giant reed</name>
    <name type="synonym">Donax arundinaceus</name>
    <dbReference type="NCBI Taxonomy" id="35708"/>
    <lineage>
        <taxon>Eukaryota</taxon>
        <taxon>Viridiplantae</taxon>
        <taxon>Streptophyta</taxon>
        <taxon>Embryophyta</taxon>
        <taxon>Tracheophyta</taxon>
        <taxon>Spermatophyta</taxon>
        <taxon>Magnoliopsida</taxon>
        <taxon>Liliopsida</taxon>
        <taxon>Poales</taxon>
        <taxon>Poaceae</taxon>
        <taxon>PACMAD clade</taxon>
        <taxon>Arundinoideae</taxon>
        <taxon>Arundineae</taxon>
        <taxon>Arundo</taxon>
    </lineage>
</organism>
<dbReference type="AlphaFoldDB" id="A0A0A9H1G7"/>
<reference evidence="1" key="1">
    <citation type="submission" date="2014-09" db="EMBL/GenBank/DDBJ databases">
        <authorList>
            <person name="Magalhaes I.L.F."/>
            <person name="Oliveira U."/>
            <person name="Santos F.R."/>
            <person name="Vidigal T.H.D.A."/>
            <person name="Brescovit A.D."/>
            <person name="Santos A.J."/>
        </authorList>
    </citation>
    <scope>NUCLEOTIDE SEQUENCE</scope>
    <source>
        <tissue evidence="1">Shoot tissue taken approximately 20 cm above the soil surface</tissue>
    </source>
</reference>
<dbReference type="EMBL" id="GBRH01166816">
    <property type="protein sequence ID" value="JAE31080.1"/>
    <property type="molecule type" value="Transcribed_RNA"/>
</dbReference>
<sequence>MDLFLSDACSIYFRQFDASFPKSRFGSLEPWIVLDFGRAEMCSF</sequence>
<evidence type="ECO:0000313" key="1">
    <source>
        <dbReference type="EMBL" id="JAE31080.1"/>
    </source>
</evidence>